<proteinExistence type="predicted"/>
<keyword evidence="1" id="KW-0812">Transmembrane</keyword>
<evidence type="ECO:0000313" key="2">
    <source>
        <dbReference type="EMBL" id="SEK81028.1"/>
    </source>
</evidence>
<dbReference type="InterPro" id="IPR005134">
    <property type="entry name" value="UPF0114"/>
</dbReference>
<accession>A0A1H7K2G5</accession>
<evidence type="ECO:0000256" key="1">
    <source>
        <dbReference type="SAM" id="Phobius"/>
    </source>
</evidence>
<sequence length="169" mass="19563">MILKKVNDIRLKRFLRSTKWFSFTSVIVLFISMGILILIGIHKLVIIIKDIFVLGIKNLDAINMNIVSARIISIIDIYLLVIVLYILAIGLYKLFIGPFEGYTWMEIDDLNDLKRHIAKVIVLFLSTFLLQKIVEYDEHDKILNFGIVIIGTMAVLIWFSITLKNKNHN</sequence>
<feature type="transmembrane region" description="Helical" evidence="1">
    <location>
        <begin position="142"/>
        <end position="163"/>
    </location>
</feature>
<keyword evidence="3" id="KW-1185">Reference proteome</keyword>
<name>A0A1H7K2G5_9FLAO</name>
<organism evidence="2 3">
    <name type="scientific">Maribacter orientalis</name>
    <dbReference type="NCBI Taxonomy" id="228957"/>
    <lineage>
        <taxon>Bacteria</taxon>
        <taxon>Pseudomonadati</taxon>
        <taxon>Bacteroidota</taxon>
        <taxon>Flavobacteriia</taxon>
        <taxon>Flavobacteriales</taxon>
        <taxon>Flavobacteriaceae</taxon>
        <taxon>Maribacter</taxon>
    </lineage>
</organism>
<dbReference type="Proteomes" id="UP000198990">
    <property type="component" value="Unassembled WGS sequence"/>
</dbReference>
<dbReference type="EMBL" id="FNZN01000002">
    <property type="protein sequence ID" value="SEK81028.1"/>
    <property type="molecule type" value="Genomic_DNA"/>
</dbReference>
<gene>
    <name evidence="2" type="ORF">SAMN04488008_102211</name>
</gene>
<feature type="transmembrane region" description="Helical" evidence="1">
    <location>
        <begin position="117"/>
        <end position="136"/>
    </location>
</feature>
<protein>
    <submittedName>
        <fullName evidence="2">Uncharacterized membrane protein YqhA</fullName>
    </submittedName>
</protein>
<keyword evidence="1" id="KW-1133">Transmembrane helix</keyword>
<dbReference type="AlphaFoldDB" id="A0A1H7K2G5"/>
<reference evidence="3" key="1">
    <citation type="submission" date="2016-10" db="EMBL/GenBank/DDBJ databases">
        <authorList>
            <person name="Varghese N."/>
            <person name="Submissions S."/>
        </authorList>
    </citation>
    <scope>NUCLEOTIDE SEQUENCE [LARGE SCALE GENOMIC DNA]</scope>
    <source>
        <strain evidence="3">DSM 16471</strain>
    </source>
</reference>
<dbReference type="Pfam" id="PF03350">
    <property type="entry name" value="UPF0114"/>
    <property type="match status" value="1"/>
</dbReference>
<feature type="transmembrane region" description="Helical" evidence="1">
    <location>
        <begin position="68"/>
        <end position="96"/>
    </location>
</feature>
<feature type="transmembrane region" description="Helical" evidence="1">
    <location>
        <begin position="20"/>
        <end position="48"/>
    </location>
</feature>
<keyword evidence="1" id="KW-0472">Membrane</keyword>
<evidence type="ECO:0000313" key="3">
    <source>
        <dbReference type="Proteomes" id="UP000198990"/>
    </source>
</evidence>